<evidence type="ECO:0000259" key="6">
    <source>
        <dbReference type="PROSITE" id="PS51194"/>
    </source>
</evidence>
<dbReference type="InterPro" id="IPR000330">
    <property type="entry name" value="SNF2_N"/>
</dbReference>
<keyword evidence="3" id="KW-0539">Nucleus</keyword>
<dbReference type="PROSITE" id="PS51192">
    <property type="entry name" value="HELICASE_ATP_BIND_1"/>
    <property type="match status" value="1"/>
</dbReference>
<dbReference type="GO" id="GO:0005634">
    <property type="term" value="C:nucleus"/>
    <property type="evidence" value="ECO:0007669"/>
    <property type="project" value="UniProtKB-SubCell"/>
</dbReference>
<feature type="region of interest" description="Disordered" evidence="4">
    <location>
        <begin position="72"/>
        <end position="111"/>
    </location>
</feature>
<feature type="region of interest" description="Disordered" evidence="4">
    <location>
        <begin position="199"/>
        <end position="236"/>
    </location>
</feature>
<dbReference type="VEuPathDB" id="FungiDB:PC110_g20454"/>
<evidence type="ECO:0000313" key="7">
    <source>
        <dbReference type="EMBL" id="KAG6948259.1"/>
    </source>
</evidence>
<reference evidence="7" key="1">
    <citation type="submission" date="2021-01" db="EMBL/GenBank/DDBJ databases">
        <title>Phytophthora aleatoria, a newly-described species from Pinus radiata is distinct from Phytophthora cactorum isolates based on comparative genomics.</title>
        <authorList>
            <person name="Mcdougal R."/>
            <person name="Panda P."/>
            <person name="Williams N."/>
            <person name="Studholme D.J."/>
        </authorList>
    </citation>
    <scope>NUCLEOTIDE SEQUENCE</scope>
    <source>
        <strain evidence="7">NZFS 3830</strain>
    </source>
</reference>
<evidence type="ECO:0000256" key="1">
    <source>
        <dbReference type="ARBA" id="ARBA00004123"/>
    </source>
</evidence>
<dbReference type="PANTHER" id="PTHR45629">
    <property type="entry name" value="SNF2/RAD54 FAMILY MEMBER"/>
    <property type="match status" value="1"/>
</dbReference>
<dbReference type="CDD" id="cd18793">
    <property type="entry name" value="SF2_C_SNF"/>
    <property type="match status" value="1"/>
</dbReference>
<feature type="region of interest" description="Disordered" evidence="4">
    <location>
        <begin position="1107"/>
        <end position="1232"/>
    </location>
</feature>
<sequence length="1232" mass="138259">MHLMYYLGDDGKRVYTLKQKETPAGTPTCSAHPARFSPDDKFSKERITTKKRFGLLPTQSPDPIFHMELMSSSEDEGDLPTSLSASPARRKASPPSTNQDSFDEELLSPTSRVQVSDWPPAPAMSHKPVISARQLLMSFLPSAKRPSPTKDAKEKATDAAVAAYSLITSKKPTVSEQKEKELTAGERIARKYGLVAAAKTSPKDACSRATSDSTGSTAARRSIDEDDAEERKEASLRAKKRSFWDAQMAEAVVGTEQESTRKSTYVSPFSNPDGFMNMKRRRQRQEASVEMSEEEMKQSRDAFYDDSKSEAQDVGPRPRHIIGSAIPELDDSDDWMSDSKEVALEDEEVATKLLVRKDSTANVRRTSQKKRAPAKRQPRKRVQKELSDSSEDEKETYTSERWPQLDTPKVNAGPMILEVEGSKTLEVCANLNSYLFDYQREGVEFLLSAYQRDTGAILGDDMGLGKTVQVIAFLSAIMGKHGDHRDKDAWRALLHQRRERYSESGAVGHPEDSGFSFSGEVAPIFIVMPASLLQNWEQELLTWMSCSTIILRGKPRDRDAMIDQIARGEYEIVICSYDILKMYLNRLHKIPWEAVILDEMHCLKNPEAKLTQAVKVIKCRKKLGLTGTLMQNNEKELHCLVDTIAPGAIGSWAEFSMYYGQDIKFGRKKSAAPEAVKRSQQKEKELRLKLRPYYLRREKEINPTFQEVKKNDQVVFCDLTPLQMAAYQRVLAMPEFQLLQRGEERCDCGRDSGEKRKKCCYKTPSDSGDGPGLLYERFHEHGPCKNCPNCMGLPCVAMLLKLSNHLELLKVNPHDGQELQHYQRKFARTAFGSDLDEVGGVNQVSSFQEMCAISTKTCGKMIVLEKLLAVWKKRRQRTLIFSRSTRMLDIIQLFLITKATKYSRLDGNTKVEERLQMVNGFNSSESNTTVFLISTRAGGVGLNLQSATNVVIFDPSWNPAHDCQAQDRAYRIGQTKDVQVYRLITLGTIEEMIYVRQIYKQQLSDTTLKGSNAPRYFEGVQGNPQQRGELFGIANLICWKPGGVLKGIQDAYQRSHDGLLIQQNRVQYDAASMKKSTKKSTPKKQPDVVDGDEGEMIEVADELVSDMLAPDEPPTPTPTEEKPVAVSTSSDSGDEDMDALLNGATTFRHEEIVGEQEGEEDVYQHEDANAVISGSEPELEAEDSRAANGYDHDQPSRSSPGKKPSILSRMEDAKSPTLSKDTQKKVYVPTYL</sequence>
<dbReference type="InterPro" id="IPR050496">
    <property type="entry name" value="SNF2_RAD54_helicase_repair"/>
</dbReference>
<dbReference type="GO" id="GO:0001522">
    <property type="term" value="P:pseudouridine synthesis"/>
    <property type="evidence" value="ECO:0007669"/>
    <property type="project" value="InterPro"/>
</dbReference>
<dbReference type="PANTHER" id="PTHR45629:SF7">
    <property type="entry name" value="DNA EXCISION REPAIR PROTEIN ERCC-6-RELATED"/>
    <property type="match status" value="1"/>
</dbReference>
<evidence type="ECO:0000313" key="8">
    <source>
        <dbReference type="Proteomes" id="UP000688947"/>
    </source>
</evidence>
<feature type="compositionally biased region" description="Basic residues" evidence="4">
    <location>
        <begin position="366"/>
        <end position="382"/>
    </location>
</feature>
<dbReference type="Proteomes" id="UP000688947">
    <property type="component" value="Unassembled WGS sequence"/>
</dbReference>
<dbReference type="SMART" id="SM00490">
    <property type="entry name" value="HELICc"/>
    <property type="match status" value="1"/>
</dbReference>
<gene>
    <name evidence="7" type="ORF">JG687_00015592</name>
</gene>
<dbReference type="EMBL" id="JAENGZ010001409">
    <property type="protein sequence ID" value="KAG6948259.1"/>
    <property type="molecule type" value="Genomic_DNA"/>
</dbReference>
<feature type="domain" description="Helicase ATP-binding" evidence="5">
    <location>
        <begin position="447"/>
        <end position="647"/>
    </location>
</feature>
<dbReference type="AlphaFoldDB" id="A0A8T1TUA4"/>
<dbReference type="Pfam" id="PF04135">
    <property type="entry name" value="Nop10p"/>
    <property type="match status" value="1"/>
</dbReference>
<dbReference type="Pfam" id="PF00271">
    <property type="entry name" value="Helicase_C"/>
    <property type="match status" value="1"/>
</dbReference>
<proteinExistence type="predicted"/>
<evidence type="ECO:0000259" key="5">
    <source>
        <dbReference type="PROSITE" id="PS51192"/>
    </source>
</evidence>
<dbReference type="VEuPathDB" id="FungiDB:PC110_g20455"/>
<dbReference type="GO" id="GO:0016787">
    <property type="term" value="F:hydrolase activity"/>
    <property type="evidence" value="ECO:0007669"/>
    <property type="project" value="UniProtKB-KW"/>
</dbReference>
<evidence type="ECO:0008006" key="9">
    <source>
        <dbReference type="Google" id="ProtNLM"/>
    </source>
</evidence>
<dbReference type="PROSITE" id="PS51194">
    <property type="entry name" value="HELICASE_CTER"/>
    <property type="match status" value="1"/>
</dbReference>
<accession>A0A8T1TUA4</accession>
<feature type="domain" description="Helicase C-terminal" evidence="6">
    <location>
        <begin position="863"/>
        <end position="1021"/>
    </location>
</feature>
<feature type="region of interest" description="Disordered" evidence="4">
    <location>
        <begin position="360"/>
        <end position="406"/>
    </location>
</feature>
<comment type="subcellular location">
    <subcellularLocation>
        <location evidence="1">Nucleus</location>
    </subcellularLocation>
</comment>
<keyword evidence="2" id="KW-0378">Hydrolase</keyword>
<dbReference type="InterPro" id="IPR049730">
    <property type="entry name" value="SNF2/RAD54-like_C"/>
</dbReference>
<dbReference type="GO" id="GO:0042254">
    <property type="term" value="P:ribosome biogenesis"/>
    <property type="evidence" value="ECO:0007669"/>
    <property type="project" value="InterPro"/>
</dbReference>
<feature type="region of interest" description="Disordered" evidence="4">
    <location>
        <begin position="263"/>
        <end position="334"/>
    </location>
</feature>
<dbReference type="GO" id="GO:0030515">
    <property type="term" value="F:snoRNA binding"/>
    <property type="evidence" value="ECO:0007669"/>
    <property type="project" value="InterPro"/>
</dbReference>
<dbReference type="InterPro" id="IPR001650">
    <property type="entry name" value="Helicase_C-like"/>
</dbReference>
<evidence type="ECO:0000256" key="2">
    <source>
        <dbReference type="ARBA" id="ARBA00022801"/>
    </source>
</evidence>
<dbReference type="GO" id="GO:0005524">
    <property type="term" value="F:ATP binding"/>
    <property type="evidence" value="ECO:0007669"/>
    <property type="project" value="InterPro"/>
</dbReference>
<comment type="caution">
    <text evidence="7">The sequence shown here is derived from an EMBL/GenBank/DDBJ whole genome shotgun (WGS) entry which is preliminary data.</text>
</comment>
<feature type="compositionally biased region" description="Basic and acidic residues" evidence="4">
    <location>
        <begin position="1182"/>
        <end position="1195"/>
    </location>
</feature>
<protein>
    <recommendedName>
        <fullName evidence="9">Nucleolar protein 10</fullName>
    </recommendedName>
</protein>
<dbReference type="InterPro" id="IPR007264">
    <property type="entry name" value="H/ACA_rnp_Nop10"/>
</dbReference>
<feature type="compositionally biased region" description="Basic and acidic residues" evidence="4">
    <location>
        <begin position="294"/>
        <end position="311"/>
    </location>
</feature>
<feature type="region of interest" description="Disordered" evidence="4">
    <location>
        <begin position="1071"/>
        <end position="1094"/>
    </location>
</feature>
<evidence type="ECO:0000256" key="3">
    <source>
        <dbReference type="ARBA" id="ARBA00023242"/>
    </source>
</evidence>
<feature type="region of interest" description="Disordered" evidence="4">
    <location>
        <begin position="21"/>
        <end position="44"/>
    </location>
</feature>
<organism evidence="7 8">
    <name type="scientific">Phytophthora cactorum</name>
    <dbReference type="NCBI Taxonomy" id="29920"/>
    <lineage>
        <taxon>Eukaryota</taxon>
        <taxon>Sar</taxon>
        <taxon>Stramenopiles</taxon>
        <taxon>Oomycota</taxon>
        <taxon>Peronosporomycetes</taxon>
        <taxon>Peronosporales</taxon>
        <taxon>Peronosporaceae</taxon>
        <taxon>Phytophthora</taxon>
    </lineage>
</organism>
<name>A0A8T1TUA4_9STRA</name>
<dbReference type="Pfam" id="PF00176">
    <property type="entry name" value="SNF2-rel_dom"/>
    <property type="match status" value="1"/>
</dbReference>
<dbReference type="FunFam" id="3.40.50.10810:FF:000019">
    <property type="entry name" value="DNA excision repair protein ERCC-6-like 2 isoform X1"/>
    <property type="match status" value="1"/>
</dbReference>
<evidence type="ECO:0000256" key="4">
    <source>
        <dbReference type="SAM" id="MobiDB-lite"/>
    </source>
</evidence>
<dbReference type="SMART" id="SM00487">
    <property type="entry name" value="DEXDc"/>
    <property type="match status" value="1"/>
</dbReference>
<dbReference type="OrthoDB" id="448448at2759"/>
<feature type="compositionally biased region" description="Polar residues" evidence="4">
    <location>
        <begin position="208"/>
        <end position="219"/>
    </location>
</feature>
<dbReference type="InterPro" id="IPR014001">
    <property type="entry name" value="Helicase_ATP-bd"/>
</dbReference>